<keyword evidence="9" id="KW-1185">Reference proteome</keyword>
<dbReference type="Gene3D" id="3.40.630.10">
    <property type="entry name" value="Zn peptidases"/>
    <property type="match status" value="1"/>
</dbReference>
<reference evidence="8 9" key="1">
    <citation type="submission" date="2018-06" db="EMBL/GenBank/DDBJ databases">
        <title>Genomic Encyclopedia of Type Strains, Phase IV (KMG-IV): sequencing the most valuable type-strain genomes for metagenomic binning, comparative biology and taxonomic classification.</title>
        <authorList>
            <person name="Goeker M."/>
        </authorList>
    </citation>
    <scope>NUCLEOTIDE SEQUENCE [LARGE SCALE GENOMIC DNA]</scope>
    <source>
        <strain evidence="8 9">DSM 24032</strain>
    </source>
</reference>
<evidence type="ECO:0000313" key="9">
    <source>
        <dbReference type="Proteomes" id="UP000253083"/>
    </source>
</evidence>
<gene>
    <name evidence="8" type="ORF">DFR28_1021176</name>
</gene>
<evidence type="ECO:0000256" key="3">
    <source>
        <dbReference type="ARBA" id="ARBA00022801"/>
    </source>
</evidence>
<dbReference type="InParanoid" id="A0A395JLT0"/>
<evidence type="ECO:0000256" key="1">
    <source>
        <dbReference type="ARBA" id="ARBA00001947"/>
    </source>
</evidence>
<dbReference type="GO" id="GO:0046872">
    <property type="term" value="F:metal ion binding"/>
    <property type="evidence" value="ECO:0007669"/>
    <property type="project" value="UniProtKB-KW"/>
</dbReference>
<dbReference type="PANTHER" id="PTHR37326">
    <property type="entry name" value="BLL3975 PROTEIN"/>
    <property type="match status" value="1"/>
</dbReference>
<dbReference type="AlphaFoldDB" id="A0A395JLT0"/>
<dbReference type="RefSeq" id="WP_113954487.1">
    <property type="nucleotide sequence ID" value="NZ_QNRT01000002.1"/>
</dbReference>
<evidence type="ECO:0000256" key="2">
    <source>
        <dbReference type="ARBA" id="ARBA00022723"/>
    </source>
</evidence>
<dbReference type="OrthoDB" id="9782876at2"/>
<feature type="region of interest" description="Disordered" evidence="5">
    <location>
        <begin position="459"/>
        <end position="515"/>
    </location>
</feature>
<feature type="chain" id="PRO_5017281651" description="Succinylglutamate desuccinylase/Aspartoacylase catalytic domain-containing protein" evidence="6">
    <location>
        <begin position="28"/>
        <end position="515"/>
    </location>
</feature>
<dbReference type="InterPro" id="IPR055438">
    <property type="entry name" value="AstE_AspA_cat"/>
</dbReference>
<evidence type="ECO:0000256" key="4">
    <source>
        <dbReference type="ARBA" id="ARBA00022833"/>
    </source>
</evidence>
<dbReference type="SUPFAM" id="SSF53187">
    <property type="entry name" value="Zn-dependent exopeptidases"/>
    <property type="match status" value="1"/>
</dbReference>
<dbReference type="GO" id="GO:0016788">
    <property type="term" value="F:hydrolase activity, acting on ester bonds"/>
    <property type="evidence" value="ECO:0007669"/>
    <property type="project" value="InterPro"/>
</dbReference>
<accession>A0A395JLT0</accession>
<keyword evidence="3" id="KW-0378">Hydrolase</keyword>
<organism evidence="8 9">
    <name type="scientific">Arenicella xantha</name>
    <dbReference type="NCBI Taxonomy" id="644221"/>
    <lineage>
        <taxon>Bacteria</taxon>
        <taxon>Pseudomonadati</taxon>
        <taxon>Pseudomonadota</taxon>
        <taxon>Gammaproteobacteria</taxon>
        <taxon>Arenicellales</taxon>
        <taxon>Arenicellaceae</taxon>
        <taxon>Arenicella</taxon>
    </lineage>
</organism>
<dbReference type="PANTHER" id="PTHR37326:SF2">
    <property type="entry name" value="SUCCINYLGLUTAMATE DESUCCINYLASE_ASPARTOACYLASE FAMILY PROTEIN"/>
    <property type="match status" value="1"/>
</dbReference>
<sequence>MTTLTQSTLHSSALALLLAIGSHTVSAQTEPTQDQAASESNSAAVPLDNTAPAKAVIAPTAPLDSPSVPASNAANTDPSTSSELIPTAIEPVNSATQTEVASDPVLAEQASAIEAKQILEPSGPVLMPLHLLGTTVQPNQATLLQWEFEATFVDASAQVPVLVVNGANPGPTLCLTAAVHGDELNGIEMVRRVIHSVDPEKLSGALIGVPIVNLQGFQRANRYLPDRRDLNRYFPGHVKGSYASRIAYSFFTQVVQHCDFLVDIHTGSLSRTNLPQIRANLLIPEVAALAEKMGSIVVLQSKGGSGTLRRATTDLGIPAVTLEAGAPNNLQKEAVESGVKSIMSAIDSLGMTTPKPFWKRSEEPVFYQSTWIRARKGGILFSKVELGDSVRKGNVLGLLSDPITNKTTKIIAPFDGRVIGMALNQVMYQGFAAYHIGLKSSIVEAAQPPELVPEDISLETSNETSAPSELASPANDAEQLIDETVPNNSDNPVLEPESKPNPIEDMALPTADPDE</sequence>
<feature type="signal peptide" evidence="6">
    <location>
        <begin position="1"/>
        <end position="27"/>
    </location>
</feature>
<name>A0A395JLT0_9GAMM</name>
<dbReference type="InterPro" id="IPR053138">
    <property type="entry name" value="N-alpha-Ac-DABA_deacetylase"/>
</dbReference>
<comment type="cofactor">
    <cofactor evidence="1">
        <name>Zn(2+)</name>
        <dbReference type="ChEBI" id="CHEBI:29105"/>
    </cofactor>
</comment>
<evidence type="ECO:0000256" key="5">
    <source>
        <dbReference type="SAM" id="MobiDB-lite"/>
    </source>
</evidence>
<feature type="region of interest" description="Disordered" evidence="5">
    <location>
        <begin position="60"/>
        <end position="86"/>
    </location>
</feature>
<feature type="domain" description="Succinylglutamate desuccinylase/Aspartoacylase catalytic" evidence="7">
    <location>
        <begin position="169"/>
        <end position="344"/>
    </location>
</feature>
<comment type="caution">
    <text evidence="8">The sequence shown here is derived from an EMBL/GenBank/DDBJ whole genome shotgun (WGS) entry which is preliminary data.</text>
</comment>
<keyword evidence="6" id="KW-0732">Signal</keyword>
<keyword evidence="4" id="KW-0862">Zinc</keyword>
<proteinExistence type="predicted"/>
<protein>
    <recommendedName>
        <fullName evidence="7">Succinylglutamate desuccinylase/Aspartoacylase catalytic domain-containing protein</fullName>
    </recommendedName>
</protein>
<dbReference type="CDD" id="cd06251">
    <property type="entry name" value="M14_ASTE_ASPA-like"/>
    <property type="match status" value="1"/>
</dbReference>
<dbReference type="EMBL" id="QNRT01000002">
    <property type="protein sequence ID" value="RBP51743.1"/>
    <property type="molecule type" value="Genomic_DNA"/>
</dbReference>
<dbReference type="Pfam" id="PF24827">
    <property type="entry name" value="AstE_AspA_cat"/>
    <property type="match status" value="1"/>
</dbReference>
<evidence type="ECO:0000259" key="7">
    <source>
        <dbReference type="Pfam" id="PF24827"/>
    </source>
</evidence>
<keyword evidence="2" id="KW-0479">Metal-binding</keyword>
<evidence type="ECO:0000256" key="6">
    <source>
        <dbReference type="SAM" id="SignalP"/>
    </source>
</evidence>
<dbReference type="Proteomes" id="UP000253083">
    <property type="component" value="Unassembled WGS sequence"/>
</dbReference>
<evidence type="ECO:0000313" key="8">
    <source>
        <dbReference type="EMBL" id="RBP51743.1"/>
    </source>
</evidence>
<feature type="compositionally biased region" description="Polar residues" evidence="5">
    <location>
        <begin position="68"/>
        <end position="84"/>
    </location>
</feature>